<dbReference type="Gene3D" id="3.20.20.80">
    <property type="entry name" value="Glycosidases"/>
    <property type="match status" value="1"/>
</dbReference>
<evidence type="ECO:0000256" key="1">
    <source>
        <dbReference type="ARBA" id="ARBA00008061"/>
    </source>
</evidence>
<accession>A0A267HR07</accession>
<dbReference type="SMART" id="SM00642">
    <property type="entry name" value="Aamy"/>
    <property type="match status" value="1"/>
</dbReference>
<dbReference type="Gene3D" id="3.90.400.10">
    <property type="entry name" value="Oligo-1,6-glucosidase, Domain 2"/>
    <property type="match status" value="1"/>
</dbReference>
<dbReference type="Gene3D" id="2.60.40.1180">
    <property type="entry name" value="Golgi alpha-mannosidase II"/>
    <property type="match status" value="1"/>
</dbReference>
<evidence type="ECO:0000259" key="4">
    <source>
        <dbReference type="SMART" id="SM00642"/>
    </source>
</evidence>
<dbReference type="GO" id="GO:0004556">
    <property type="term" value="F:alpha-amylase activity"/>
    <property type="evidence" value="ECO:0007669"/>
    <property type="project" value="TreeGrafter"/>
</dbReference>
<dbReference type="AlphaFoldDB" id="A0A267HR07"/>
<evidence type="ECO:0000313" key="6">
    <source>
        <dbReference type="Proteomes" id="UP000216797"/>
    </source>
</evidence>
<dbReference type="SUPFAM" id="SSF51445">
    <property type="entry name" value="(Trans)glycosidases"/>
    <property type="match status" value="1"/>
</dbReference>
<evidence type="ECO:0000256" key="3">
    <source>
        <dbReference type="ARBA" id="ARBA00023295"/>
    </source>
</evidence>
<dbReference type="Pfam" id="PF00128">
    <property type="entry name" value="Alpha-amylase"/>
    <property type="match status" value="1"/>
</dbReference>
<dbReference type="InterPro" id="IPR006047">
    <property type="entry name" value="GH13_cat_dom"/>
</dbReference>
<reference evidence="5 6" key="1">
    <citation type="submission" date="2015-08" db="EMBL/GenBank/DDBJ databases">
        <title>Enterococcus genome sequence.</title>
        <authorList>
            <person name="Acedo J.Z."/>
            <person name="Vederas J.C."/>
        </authorList>
    </citation>
    <scope>NUCLEOTIDE SEQUENCE [LARGE SCALE GENOMIC DNA]</scope>
    <source>
        <strain evidence="5 6">49</strain>
    </source>
</reference>
<name>A0A267HR07_9ENTE</name>
<evidence type="ECO:0000313" key="5">
    <source>
        <dbReference type="EMBL" id="PAB00774.1"/>
    </source>
</evidence>
<keyword evidence="2" id="KW-0378">Hydrolase</keyword>
<dbReference type="EMBL" id="LHUG01000005">
    <property type="protein sequence ID" value="PAB00774.1"/>
    <property type="molecule type" value="Genomic_DNA"/>
</dbReference>
<comment type="caution">
    <text evidence="5">The sequence shown here is derived from an EMBL/GenBank/DDBJ whole genome shotgun (WGS) entry which is preliminary data.</text>
</comment>
<dbReference type="InterPro" id="IPR013780">
    <property type="entry name" value="Glyco_hydro_b"/>
</dbReference>
<dbReference type="InterPro" id="IPR045857">
    <property type="entry name" value="O16G_dom_2"/>
</dbReference>
<proteinExistence type="inferred from homology"/>
<protein>
    <submittedName>
        <fullName evidence="5">Alpha-glucosidase</fullName>
    </submittedName>
</protein>
<dbReference type="CDD" id="cd11333">
    <property type="entry name" value="AmyAc_SI_OligoGlu_DGase"/>
    <property type="match status" value="1"/>
</dbReference>
<feature type="domain" description="Glycosyl hydrolase family 13 catalytic" evidence="4">
    <location>
        <begin position="13"/>
        <end position="419"/>
    </location>
</feature>
<evidence type="ECO:0000256" key="2">
    <source>
        <dbReference type="ARBA" id="ARBA00022801"/>
    </source>
</evidence>
<keyword evidence="6" id="KW-1185">Reference proteome</keyword>
<dbReference type="PANTHER" id="PTHR10357:SF179">
    <property type="entry name" value="NEUTRAL AND BASIC AMINO ACID TRANSPORT PROTEIN RBAT"/>
    <property type="match status" value="1"/>
</dbReference>
<keyword evidence="3" id="KW-0326">Glycosidase</keyword>
<comment type="similarity">
    <text evidence="1">Belongs to the glycosyl hydrolase 13 family.</text>
</comment>
<dbReference type="PANTHER" id="PTHR10357">
    <property type="entry name" value="ALPHA-AMYLASE FAMILY MEMBER"/>
    <property type="match status" value="1"/>
</dbReference>
<dbReference type="GO" id="GO:0009313">
    <property type="term" value="P:oligosaccharide catabolic process"/>
    <property type="evidence" value="ECO:0007669"/>
    <property type="project" value="TreeGrafter"/>
</dbReference>
<dbReference type="InterPro" id="IPR017853">
    <property type="entry name" value="GH"/>
</dbReference>
<dbReference type="FunFam" id="3.20.20.80:FF:000064">
    <property type="entry name" value="Oligo-1,6-glucosidase"/>
    <property type="match status" value="2"/>
</dbReference>
<gene>
    <name evidence="5" type="ORF">AKL21_05830</name>
</gene>
<dbReference type="FunFam" id="3.90.400.10:FF:000002">
    <property type="entry name" value="Sucrose isomerase"/>
    <property type="match status" value="1"/>
</dbReference>
<organism evidence="5 6">
    <name type="scientific">Enterococcus canintestini</name>
    <dbReference type="NCBI Taxonomy" id="317010"/>
    <lineage>
        <taxon>Bacteria</taxon>
        <taxon>Bacillati</taxon>
        <taxon>Bacillota</taxon>
        <taxon>Bacilli</taxon>
        <taxon>Lactobacillales</taxon>
        <taxon>Enterococcaceae</taxon>
        <taxon>Enterococcus</taxon>
    </lineage>
</organism>
<dbReference type="RefSeq" id="WP_095006413.1">
    <property type="nucleotide sequence ID" value="NZ_LHUG01000005.1"/>
</dbReference>
<sequence length="557" mass="63977">MKKQWWHGKVAYQIYPKSFNDTNGDGVGDLRGIIEKLDYLKDLGIDIVWISPMFTSPFVDQGYDISDYQGIAPIFGTMEDMDELIAEAKKRDMHILLDLVLNHCSDEHEWFQKALADLEGEYADYFHIVDEKEDGSMPSNWRSTFGGPTWTKIPGTNKYYLHIFAKEQPDVNWENPKLRQEMYDMINWWQDKGISGFRLDAIANIKKDMEYKSFPADREDGLVSKFRMVESVSGIEVFLKELKEKTFSQIDALTVAELSSFDRAKLEEYVGDDGYFSTIFDLSTDSMEVSGNGWYDRNPITANNYRQVIYDSIREIEGIGMKANIIENHDEPRGVSHYIPEEDCNDYSKKMLAAILFMRPGLPFLFQGQEIGMENTPFETIDEFDDLFTHNEYQVALDAGIEPEQALKLVNKYSRDNGRTPMQWNNQANGGFTTGTPWLKVNPNYATINVEDQLTDENSVWAFYQKLIALRKDETYGEAFVYGGFDPIFEDQDNIVAFYRRGEDKTILLLANFQNSVAELPFTEKIDDILINNYEELAATATGVTLQPHQAVIVSVD</sequence>
<dbReference type="SUPFAM" id="SSF51011">
    <property type="entry name" value="Glycosyl hydrolase domain"/>
    <property type="match status" value="1"/>
</dbReference>
<dbReference type="Proteomes" id="UP000216797">
    <property type="component" value="Unassembled WGS sequence"/>
</dbReference>